<gene>
    <name evidence="2" type="ORF">MNB_SV-12-796</name>
</gene>
<dbReference type="PANTHER" id="PTHR34138">
    <property type="entry name" value="CELL SHAPE-DETERMINING PROTEIN MREC"/>
    <property type="match status" value="1"/>
</dbReference>
<dbReference type="InterPro" id="IPR055342">
    <property type="entry name" value="MreC_beta-barrel_core"/>
</dbReference>
<dbReference type="Pfam" id="PF04085">
    <property type="entry name" value="MreC"/>
    <property type="match status" value="1"/>
</dbReference>
<organism evidence="2">
    <name type="scientific">hydrothermal vent metagenome</name>
    <dbReference type="NCBI Taxonomy" id="652676"/>
    <lineage>
        <taxon>unclassified sequences</taxon>
        <taxon>metagenomes</taxon>
        <taxon>ecological metagenomes</taxon>
    </lineage>
</organism>
<protein>
    <submittedName>
        <fullName evidence="2">Rod shape-determining protein MreC</fullName>
    </submittedName>
</protein>
<dbReference type="EMBL" id="FPHE01000082">
    <property type="protein sequence ID" value="SFV58013.1"/>
    <property type="molecule type" value="Genomic_DNA"/>
</dbReference>
<evidence type="ECO:0000259" key="1">
    <source>
        <dbReference type="Pfam" id="PF04085"/>
    </source>
</evidence>
<dbReference type="PANTHER" id="PTHR34138:SF1">
    <property type="entry name" value="CELL SHAPE-DETERMINING PROTEIN MREC"/>
    <property type="match status" value="1"/>
</dbReference>
<proteinExistence type="predicted"/>
<dbReference type="InterPro" id="IPR007221">
    <property type="entry name" value="MreC"/>
</dbReference>
<evidence type="ECO:0000313" key="2">
    <source>
        <dbReference type="EMBL" id="SFV58013.1"/>
    </source>
</evidence>
<feature type="domain" description="Rod shape-determining protein MreC beta-barrel core" evidence="1">
    <location>
        <begin position="155"/>
        <end position="249"/>
    </location>
</feature>
<accession>A0A1W1BWY1</accession>
<dbReference type="AlphaFoldDB" id="A0A1W1BWY1"/>
<dbReference type="GO" id="GO:0008360">
    <property type="term" value="P:regulation of cell shape"/>
    <property type="evidence" value="ECO:0007669"/>
    <property type="project" value="InterPro"/>
</dbReference>
<name>A0A1W1BWY1_9ZZZZ</name>
<dbReference type="GO" id="GO:0005886">
    <property type="term" value="C:plasma membrane"/>
    <property type="evidence" value="ECO:0007669"/>
    <property type="project" value="TreeGrafter"/>
</dbReference>
<dbReference type="InterPro" id="IPR042175">
    <property type="entry name" value="Cell/Rod_MreC_2"/>
</dbReference>
<dbReference type="Gene3D" id="2.40.10.350">
    <property type="entry name" value="Rod shape-determining protein MreC, domain 2"/>
    <property type="match status" value="1"/>
</dbReference>
<sequence>MNKKLIFIILLSLTSLFLFQKEEKFQETFSLVTLPIKEWYLNLTNQVNNTWEKYTEQSDSIDRLKKENILLRKYLYNQKMTINRLQQYSNSKVKKYDINKNILHVQTLSYKKINDFSYIYLTESDELEEDKIYGLIQKNVAAGIAIKKENRLEGILLSNEKCQFSTFIGDKNMPGIAKGIDEKTMEINFIPKWSKIAIGDKVVTSGLDNIFLANIPVGTVSKILTRSTYKTAIINTYADILRPDYFYLVKKVPIEIQNIDNNILQTAEDNKTIAKIDTAH</sequence>
<reference evidence="2" key="1">
    <citation type="submission" date="2016-10" db="EMBL/GenBank/DDBJ databases">
        <authorList>
            <person name="de Groot N.N."/>
        </authorList>
    </citation>
    <scope>NUCLEOTIDE SEQUENCE</scope>
</reference>
<dbReference type="NCBIfam" id="NF010507">
    <property type="entry name" value="PRK13922.10-6"/>
    <property type="match status" value="1"/>
</dbReference>